<keyword evidence="2" id="KW-1185">Reference proteome</keyword>
<name>A0A7J5XLR5_DISMA</name>
<proteinExistence type="predicted"/>
<dbReference type="AlphaFoldDB" id="A0A7J5XLR5"/>
<dbReference type="OrthoDB" id="5967653at2759"/>
<organism evidence="1 2">
    <name type="scientific">Dissostichus mawsoni</name>
    <name type="common">Antarctic cod</name>
    <dbReference type="NCBI Taxonomy" id="36200"/>
    <lineage>
        <taxon>Eukaryota</taxon>
        <taxon>Metazoa</taxon>
        <taxon>Chordata</taxon>
        <taxon>Craniata</taxon>
        <taxon>Vertebrata</taxon>
        <taxon>Euteleostomi</taxon>
        <taxon>Actinopterygii</taxon>
        <taxon>Neopterygii</taxon>
        <taxon>Teleostei</taxon>
        <taxon>Neoteleostei</taxon>
        <taxon>Acanthomorphata</taxon>
        <taxon>Eupercaria</taxon>
        <taxon>Perciformes</taxon>
        <taxon>Notothenioidei</taxon>
        <taxon>Nototheniidae</taxon>
        <taxon>Dissostichus</taxon>
    </lineage>
</organism>
<gene>
    <name evidence="1" type="ORF">F7725_004953</name>
</gene>
<reference evidence="1 2" key="1">
    <citation type="submission" date="2020-03" db="EMBL/GenBank/DDBJ databases">
        <title>Dissostichus mawsoni Genome sequencing and assembly.</title>
        <authorList>
            <person name="Park H."/>
        </authorList>
    </citation>
    <scope>NUCLEOTIDE SEQUENCE [LARGE SCALE GENOMIC DNA]</scope>
    <source>
        <strain evidence="1">DM0001</strain>
        <tissue evidence="1">Muscle</tissue>
    </source>
</reference>
<accession>A0A7J5XLR5</accession>
<evidence type="ECO:0000313" key="1">
    <source>
        <dbReference type="EMBL" id="KAF3837489.1"/>
    </source>
</evidence>
<feature type="non-terminal residue" evidence="1">
    <location>
        <position position="113"/>
    </location>
</feature>
<sequence>MFLWELYRGLRHGLWEHRQWNVKCRRFSCYTVVLGTLKSAHASRPRFFQNVGTKTSTYPEFPLASTTPIKGPGLGPARDLDWSWRRNKERLRLNLKTLDSSYHPDDTVEESDV</sequence>
<dbReference type="Proteomes" id="UP000518266">
    <property type="component" value="Unassembled WGS sequence"/>
</dbReference>
<evidence type="ECO:0000313" key="2">
    <source>
        <dbReference type="Proteomes" id="UP000518266"/>
    </source>
</evidence>
<comment type="caution">
    <text evidence="1">The sequence shown here is derived from an EMBL/GenBank/DDBJ whole genome shotgun (WGS) entry which is preliminary data.</text>
</comment>
<dbReference type="EMBL" id="JAAKFY010000023">
    <property type="protein sequence ID" value="KAF3837489.1"/>
    <property type="molecule type" value="Genomic_DNA"/>
</dbReference>
<protein>
    <submittedName>
        <fullName evidence="1">Uncharacterized protein</fullName>
    </submittedName>
</protein>